<dbReference type="EMBL" id="FOOK01000009">
    <property type="protein sequence ID" value="SFF94638.1"/>
    <property type="molecule type" value="Genomic_DNA"/>
</dbReference>
<gene>
    <name evidence="1" type="ORF">SAMN04488025_109110</name>
</gene>
<keyword evidence="2" id="KW-1185">Reference proteome</keyword>
<name>A0A1I2MU28_9BACL</name>
<dbReference type="STRING" id="201973.SAMN04488025_109110"/>
<evidence type="ECO:0000313" key="1">
    <source>
        <dbReference type="EMBL" id="SFF94638.1"/>
    </source>
</evidence>
<sequence>MNFKALEGFPERGDRLENVLSLIQEHQRVINLEVRADLSVEPMI</sequence>
<dbReference type="Proteomes" id="UP000198661">
    <property type="component" value="Unassembled WGS sequence"/>
</dbReference>
<accession>A0A1I2MU28</accession>
<organism evidence="1 2">
    <name type="scientific">Planifilum fulgidum</name>
    <dbReference type="NCBI Taxonomy" id="201973"/>
    <lineage>
        <taxon>Bacteria</taxon>
        <taxon>Bacillati</taxon>
        <taxon>Bacillota</taxon>
        <taxon>Bacilli</taxon>
        <taxon>Bacillales</taxon>
        <taxon>Thermoactinomycetaceae</taxon>
        <taxon>Planifilum</taxon>
    </lineage>
</organism>
<evidence type="ECO:0000313" key="2">
    <source>
        <dbReference type="Proteomes" id="UP000198661"/>
    </source>
</evidence>
<dbReference type="AlphaFoldDB" id="A0A1I2MU28"/>
<protein>
    <submittedName>
        <fullName evidence="1">Uncharacterized protein</fullName>
    </submittedName>
</protein>
<reference evidence="1 2" key="1">
    <citation type="submission" date="2016-10" db="EMBL/GenBank/DDBJ databases">
        <authorList>
            <person name="de Groot N.N."/>
        </authorList>
    </citation>
    <scope>NUCLEOTIDE SEQUENCE [LARGE SCALE GENOMIC DNA]</scope>
    <source>
        <strain evidence="1 2">DSM 44945</strain>
    </source>
</reference>
<proteinExistence type="predicted"/>